<feature type="domain" description="PPM-type phosphatase" evidence="4">
    <location>
        <begin position="172"/>
        <end position="385"/>
    </location>
</feature>
<dbReference type="Gene3D" id="3.60.40.10">
    <property type="entry name" value="PPM-type phosphatase domain"/>
    <property type="match status" value="1"/>
</dbReference>
<dbReference type="SUPFAM" id="SSF52172">
    <property type="entry name" value="CheY-like"/>
    <property type="match status" value="1"/>
</dbReference>
<feature type="domain" description="Response regulatory" evidence="3">
    <location>
        <begin position="9"/>
        <end position="128"/>
    </location>
</feature>
<proteinExistence type="predicted"/>
<dbReference type="PROSITE" id="PS51746">
    <property type="entry name" value="PPM_2"/>
    <property type="match status" value="1"/>
</dbReference>
<evidence type="ECO:0000259" key="3">
    <source>
        <dbReference type="PROSITE" id="PS50110"/>
    </source>
</evidence>
<evidence type="ECO:0000259" key="4">
    <source>
        <dbReference type="PROSITE" id="PS51746"/>
    </source>
</evidence>
<dbReference type="GO" id="GO:0000160">
    <property type="term" value="P:phosphorelay signal transduction system"/>
    <property type="evidence" value="ECO:0007669"/>
    <property type="project" value="InterPro"/>
</dbReference>
<dbReference type="Gene3D" id="3.40.50.2300">
    <property type="match status" value="1"/>
</dbReference>
<dbReference type="Pfam" id="PF00072">
    <property type="entry name" value="Response_reg"/>
    <property type="match status" value="1"/>
</dbReference>
<dbReference type="PANTHER" id="PTHR43156">
    <property type="entry name" value="STAGE II SPORULATION PROTEIN E-RELATED"/>
    <property type="match status" value="1"/>
</dbReference>
<dbReference type="Pfam" id="PF07228">
    <property type="entry name" value="SpoIIE"/>
    <property type="match status" value="1"/>
</dbReference>
<dbReference type="PANTHER" id="PTHR43156:SF2">
    <property type="entry name" value="STAGE II SPORULATION PROTEIN E"/>
    <property type="match status" value="1"/>
</dbReference>
<comment type="caution">
    <text evidence="5">The sequence shown here is derived from an EMBL/GenBank/DDBJ whole genome shotgun (WGS) entry which is preliminary data.</text>
</comment>
<dbReference type="EMBL" id="VXPY01000020">
    <property type="protein sequence ID" value="MYD89429.1"/>
    <property type="molecule type" value="Genomic_DNA"/>
</dbReference>
<name>A0A6B1DNX8_9CHLR</name>
<dbReference type="PROSITE" id="PS50110">
    <property type="entry name" value="RESPONSE_REGULATORY"/>
    <property type="match status" value="1"/>
</dbReference>
<dbReference type="InterPro" id="IPR001789">
    <property type="entry name" value="Sig_transdc_resp-reg_receiver"/>
</dbReference>
<dbReference type="InterPro" id="IPR036457">
    <property type="entry name" value="PPM-type-like_dom_sf"/>
</dbReference>
<protein>
    <submittedName>
        <fullName evidence="5">SpoIIE family protein phosphatase</fullName>
    </submittedName>
</protein>
<dbReference type="InterPro" id="IPR052016">
    <property type="entry name" value="Bact_Sigma-Reg"/>
</dbReference>
<dbReference type="AlphaFoldDB" id="A0A6B1DNX8"/>
<reference evidence="5" key="1">
    <citation type="submission" date="2019-09" db="EMBL/GenBank/DDBJ databases">
        <title>Characterisation of the sponge microbiome using genome-centric metagenomics.</title>
        <authorList>
            <person name="Engelberts J.P."/>
            <person name="Robbins S.J."/>
            <person name="De Goeij J.M."/>
            <person name="Aranda M."/>
            <person name="Bell S.C."/>
            <person name="Webster N.S."/>
        </authorList>
    </citation>
    <scope>NUCLEOTIDE SEQUENCE</scope>
    <source>
        <strain evidence="5">SB0662_bin_9</strain>
    </source>
</reference>
<organism evidence="5">
    <name type="scientific">Caldilineaceae bacterium SB0662_bin_9</name>
    <dbReference type="NCBI Taxonomy" id="2605258"/>
    <lineage>
        <taxon>Bacteria</taxon>
        <taxon>Bacillati</taxon>
        <taxon>Chloroflexota</taxon>
        <taxon>Caldilineae</taxon>
        <taxon>Caldilineales</taxon>
        <taxon>Caldilineaceae</taxon>
    </lineage>
</organism>
<dbReference type="CDD" id="cd17536">
    <property type="entry name" value="REC_YesN-like"/>
    <property type="match status" value="1"/>
</dbReference>
<dbReference type="SMART" id="SM00448">
    <property type="entry name" value="REC"/>
    <property type="match status" value="1"/>
</dbReference>
<accession>A0A6B1DNX8</accession>
<keyword evidence="2" id="KW-0597">Phosphoprotein</keyword>
<dbReference type="InterPro" id="IPR001932">
    <property type="entry name" value="PPM-type_phosphatase-like_dom"/>
</dbReference>
<feature type="modified residue" description="4-aspartylphosphate" evidence="2">
    <location>
        <position position="63"/>
    </location>
</feature>
<dbReference type="SUPFAM" id="SSF81606">
    <property type="entry name" value="PP2C-like"/>
    <property type="match status" value="1"/>
</dbReference>
<dbReference type="GO" id="GO:0016791">
    <property type="term" value="F:phosphatase activity"/>
    <property type="evidence" value="ECO:0007669"/>
    <property type="project" value="TreeGrafter"/>
</dbReference>
<sequence>MEEEQRPNKILVVDDEPDLQPLVLQRMRRGIRRGRYQFLFAGNGVEALELLRAVGDIDMVVSDINMPQMDGLTLLEQIPSVDPNIRAIIVSAYGDMANIRTAMNRGAFDFITKPIDFTDLQVTIDRTLEHLAEWRSVLKARDQLVSVQNELSIATQIQQSVLPTLLPQGTGFHLHASMEAARSVGGDFYDTIPLEDGRVGLAIADVSDKGVPAALFMMASYTLLRAAAGTPDAGRTMQEVNDVLTETNVAGMFVTMFYAVFDPASGSLTYANGGHNPPVLLHEDGTTEQLSLTGGVALGMMSGLDYNVKSIDLAPGDTVFLYTDGIPEAINGDDEEFGMERLCTTLTAAKDRNAHDLTDCVLTDLQAFVGDTPQFDDITCLTLRFTGAAP</sequence>
<dbReference type="InterPro" id="IPR011006">
    <property type="entry name" value="CheY-like_superfamily"/>
</dbReference>
<evidence type="ECO:0000256" key="2">
    <source>
        <dbReference type="PROSITE-ProRule" id="PRU00169"/>
    </source>
</evidence>
<evidence type="ECO:0000313" key="5">
    <source>
        <dbReference type="EMBL" id="MYD89429.1"/>
    </source>
</evidence>
<dbReference type="SMART" id="SM00331">
    <property type="entry name" value="PP2C_SIG"/>
    <property type="match status" value="1"/>
</dbReference>
<gene>
    <name evidence="5" type="ORF">F4Y08_03685</name>
</gene>
<evidence type="ECO:0000256" key="1">
    <source>
        <dbReference type="ARBA" id="ARBA00022801"/>
    </source>
</evidence>
<keyword evidence="1" id="KW-0378">Hydrolase</keyword>